<dbReference type="GO" id="GO:0004803">
    <property type="term" value="F:transposase activity"/>
    <property type="evidence" value="ECO:0007669"/>
    <property type="project" value="InterPro"/>
</dbReference>
<evidence type="ECO:0000259" key="1">
    <source>
        <dbReference type="Pfam" id="PF01548"/>
    </source>
</evidence>
<dbReference type="InterPro" id="IPR047650">
    <property type="entry name" value="Transpos_IS110"/>
</dbReference>
<dbReference type="GO" id="GO:0006313">
    <property type="term" value="P:DNA transposition"/>
    <property type="evidence" value="ECO:0007669"/>
    <property type="project" value="InterPro"/>
</dbReference>
<name>A0A0F9B5U1_9ZZZZ</name>
<reference evidence="3" key="1">
    <citation type="journal article" date="2015" name="Nature">
        <title>Complex archaea that bridge the gap between prokaryotes and eukaryotes.</title>
        <authorList>
            <person name="Spang A."/>
            <person name="Saw J.H."/>
            <person name="Jorgensen S.L."/>
            <person name="Zaremba-Niedzwiedzka K."/>
            <person name="Martijn J."/>
            <person name="Lind A.E."/>
            <person name="van Eijk R."/>
            <person name="Schleper C."/>
            <person name="Guy L."/>
            <person name="Ettema T.J."/>
        </authorList>
    </citation>
    <scope>NUCLEOTIDE SEQUENCE</scope>
</reference>
<comment type="caution">
    <text evidence="3">The sequence shown here is derived from an EMBL/GenBank/DDBJ whole genome shotgun (WGS) entry which is preliminary data.</text>
</comment>
<organism evidence="3">
    <name type="scientific">marine sediment metagenome</name>
    <dbReference type="NCBI Taxonomy" id="412755"/>
    <lineage>
        <taxon>unclassified sequences</taxon>
        <taxon>metagenomes</taxon>
        <taxon>ecological metagenomes</taxon>
    </lineage>
</organism>
<dbReference type="InterPro" id="IPR003346">
    <property type="entry name" value="Transposase_20"/>
</dbReference>
<dbReference type="EMBL" id="LAZR01039328">
    <property type="protein sequence ID" value="KKL17264.1"/>
    <property type="molecule type" value="Genomic_DNA"/>
</dbReference>
<evidence type="ECO:0000259" key="2">
    <source>
        <dbReference type="Pfam" id="PF02371"/>
    </source>
</evidence>
<protein>
    <submittedName>
        <fullName evidence="3">Uncharacterized protein</fullName>
    </submittedName>
</protein>
<feature type="domain" description="Transposase IS116/IS110/IS902 C-terminal" evidence="2">
    <location>
        <begin position="216"/>
        <end position="303"/>
    </location>
</feature>
<dbReference type="GO" id="GO:0003677">
    <property type="term" value="F:DNA binding"/>
    <property type="evidence" value="ECO:0007669"/>
    <property type="project" value="InterPro"/>
</dbReference>
<dbReference type="Pfam" id="PF01548">
    <property type="entry name" value="DEDD_Tnp_IS110"/>
    <property type="match status" value="1"/>
</dbReference>
<dbReference type="Pfam" id="PF02371">
    <property type="entry name" value="Transposase_20"/>
    <property type="match status" value="1"/>
</dbReference>
<evidence type="ECO:0000313" key="3">
    <source>
        <dbReference type="EMBL" id="KKL17264.1"/>
    </source>
</evidence>
<dbReference type="AlphaFoldDB" id="A0A0F9B5U1"/>
<accession>A0A0F9B5U1</accession>
<proteinExistence type="predicted"/>
<dbReference type="InterPro" id="IPR002525">
    <property type="entry name" value="Transp_IS110-like_N"/>
</dbReference>
<dbReference type="PANTHER" id="PTHR33055:SF3">
    <property type="entry name" value="PUTATIVE TRANSPOSASE FOR IS117-RELATED"/>
    <property type="match status" value="1"/>
</dbReference>
<feature type="domain" description="Transposase IS110-like N-terminal" evidence="1">
    <location>
        <begin position="19"/>
        <end position="145"/>
    </location>
</feature>
<dbReference type="PANTHER" id="PTHR33055">
    <property type="entry name" value="TRANSPOSASE FOR INSERTION SEQUENCE ELEMENT IS1111A"/>
    <property type="match status" value="1"/>
</dbReference>
<gene>
    <name evidence="3" type="ORF">LCGC14_2487290</name>
</gene>
<sequence>MVTNYIGADVDCRMTELAVECKGKIVARDRVPTDIKSLSNFLGSIGGKKEIVVEEGPMAGWLYRNLRGKVDRFVVCDPRRNKLISCDGEKDDAIDARDLAALLRGGYLREVYHTDDEDRLALKEIVALYHDRVRDAVRQINKLRGYCRCHGIEIPGRIVKQPSLRGLWLKDVEPAIAKQLSIMWIGLDTVAKQVRMIRKEISRRSKAYPIIGFWKDLPGIGPIRAVTLFAYLDCPGRFANPKKLWKYCGIGLKRFTSGSDKLGQPRPGKLRLFRQTNHKLKDAIMGAALSAIGQSKNPFADHYKRMIQNGVTPSNARHTVARKILTVMWGMWKTNCRYDESLV</sequence>